<dbReference type="GO" id="GO:0020037">
    <property type="term" value="F:heme binding"/>
    <property type="evidence" value="ECO:0007669"/>
    <property type="project" value="InterPro"/>
</dbReference>
<proteinExistence type="predicted"/>
<keyword evidence="1" id="KW-0349">Heme</keyword>
<evidence type="ECO:0000313" key="5">
    <source>
        <dbReference type="Proteomes" id="UP001172155"/>
    </source>
</evidence>
<sequence length="203" mass="22945">LLGIWVGHRILITLYNISPFHLLARFPGPKIAAASYFYEAWYDWVLVGRYGRKINEMHQKYGPIARINPEELHCNDPFFTDEVYSGPGRIRDKWQHQLNTGGAGPVSVTGFSTVPHELHRLRKGALSRFFSRSQPLKLESEALDFATLTADKGLSYSGKSAFDIKEAFNCFTADVISQHAFGTPMGFVATQPDWTPYRFPSDT</sequence>
<name>A0AA40F730_9PEZI</name>
<dbReference type="SUPFAM" id="SSF48264">
    <property type="entry name" value="Cytochrome P450"/>
    <property type="match status" value="1"/>
</dbReference>
<dbReference type="AlphaFoldDB" id="A0AA40F730"/>
<keyword evidence="2" id="KW-0479">Metal-binding</keyword>
<reference evidence="4" key="1">
    <citation type="submission" date="2023-06" db="EMBL/GenBank/DDBJ databases">
        <title>Genome-scale phylogeny and comparative genomics of the fungal order Sordariales.</title>
        <authorList>
            <consortium name="Lawrence Berkeley National Laboratory"/>
            <person name="Hensen N."/>
            <person name="Bonometti L."/>
            <person name="Westerberg I."/>
            <person name="Brannstrom I.O."/>
            <person name="Guillou S."/>
            <person name="Cros-Aarteil S."/>
            <person name="Calhoun S."/>
            <person name="Haridas S."/>
            <person name="Kuo A."/>
            <person name="Mondo S."/>
            <person name="Pangilinan J."/>
            <person name="Riley R."/>
            <person name="LaButti K."/>
            <person name="Andreopoulos B."/>
            <person name="Lipzen A."/>
            <person name="Chen C."/>
            <person name="Yanf M."/>
            <person name="Daum C."/>
            <person name="Ng V."/>
            <person name="Clum A."/>
            <person name="Steindorff A."/>
            <person name="Ohm R."/>
            <person name="Martin F."/>
            <person name="Silar P."/>
            <person name="Natvig D."/>
            <person name="Lalanne C."/>
            <person name="Gautier V."/>
            <person name="Ament-velasquez S.L."/>
            <person name="Kruys A."/>
            <person name="Hutchinson M.I."/>
            <person name="Powell A.J."/>
            <person name="Barry K."/>
            <person name="Miller A.N."/>
            <person name="Grigoriev I.V."/>
            <person name="Debuchy R."/>
            <person name="Gladieux P."/>
            <person name="Thoren M.H."/>
            <person name="Johannesson H."/>
        </authorList>
    </citation>
    <scope>NUCLEOTIDE SEQUENCE</scope>
    <source>
        <strain evidence="4">SMH3187-1</strain>
    </source>
</reference>
<dbReference type="InterPro" id="IPR050121">
    <property type="entry name" value="Cytochrome_P450_monoxygenase"/>
</dbReference>
<dbReference type="GO" id="GO:0004497">
    <property type="term" value="F:monooxygenase activity"/>
    <property type="evidence" value="ECO:0007669"/>
    <property type="project" value="InterPro"/>
</dbReference>
<evidence type="ECO:0000313" key="4">
    <source>
        <dbReference type="EMBL" id="KAK0752457.1"/>
    </source>
</evidence>
<dbReference type="EMBL" id="JAUKUD010000002">
    <property type="protein sequence ID" value="KAK0752457.1"/>
    <property type="molecule type" value="Genomic_DNA"/>
</dbReference>
<dbReference type="GO" id="GO:0016705">
    <property type="term" value="F:oxidoreductase activity, acting on paired donors, with incorporation or reduction of molecular oxygen"/>
    <property type="evidence" value="ECO:0007669"/>
    <property type="project" value="InterPro"/>
</dbReference>
<keyword evidence="3" id="KW-0408">Iron</keyword>
<dbReference type="Proteomes" id="UP001172155">
    <property type="component" value="Unassembled WGS sequence"/>
</dbReference>
<dbReference type="PANTHER" id="PTHR24305">
    <property type="entry name" value="CYTOCHROME P450"/>
    <property type="match status" value="1"/>
</dbReference>
<dbReference type="Gene3D" id="1.10.630.10">
    <property type="entry name" value="Cytochrome P450"/>
    <property type="match status" value="1"/>
</dbReference>
<organism evidence="4 5">
    <name type="scientific">Schizothecium vesticola</name>
    <dbReference type="NCBI Taxonomy" id="314040"/>
    <lineage>
        <taxon>Eukaryota</taxon>
        <taxon>Fungi</taxon>
        <taxon>Dikarya</taxon>
        <taxon>Ascomycota</taxon>
        <taxon>Pezizomycotina</taxon>
        <taxon>Sordariomycetes</taxon>
        <taxon>Sordariomycetidae</taxon>
        <taxon>Sordariales</taxon>
        <taxon>Schizotheciaceae</taxon>
        <taxon>Schizothecium</taxon>
    </lineage>
</organism>
<evidence type="ECO:0000256" key="3">
    <source>
        <dbReference type="ARBA" id="ARBA00023004"/>
    </source>
</evidence>
<dbReference type="GO" id="GO:0005506">
    <property type="term" value="F:iron ion binding"/>
    <property type="evidence" value="ECO:0007669"/>
    <property type="project" value="InterPro"/>
</dbReference>
<gene>
    <name evidence="4" type="ORF">B0T18DRAFT_320263</name>
</gene>
<evidence type="ECO:0000256" key="1">
    <source>
        <dbReference type="ARBA" id="ARBA00022617"/>
    </source>
</evidence>
<comment type="caution">
    <text evidence="4">The sequence shown here is derived from an EMBL/GenBank/DDBJ whole genome shotgun (WGS) entry which is preliminary data.</text>
</comment>
<protein>
    <submittedName>
        <fullName evidence="4">Cytochrome P450</fullName>
    </submittedName>
</protein>
<accession>A0AA40F730</accession>
<feature type="non-terminal residue" evidence="4">
    <location>
        <position position="203"/>
    </location>
</feature>
<keyword evidence="5" id="KW-1185">Reference proteome</keyword>
<dbReference type="InterPro" id="IPR036396">
    <property type="entry name" value="Cyt_P450_sf"/>
</dbReference>
<evidence type="ECO:0000256" key="2">
    <source>
        <dbReference type="ARBA" id="ARBA00022723"/>
    </source>
</evidence>
<dbReference type="PANTHER" id="PTHR24305:SF147">
    <property type="entry name" value="P450, PUTATIVE (EUROFUNG)-RELATED"/>
    <property type="match status" value="1"/>
</dbReference>